<dbReference type="InterPro" id="IPR003661">
    <property type="entry name" value="HisK_dim/P_dom"/>
</dbReference>
<gene>
    <name evidence="8" type="ORF">GCM10011322_39520</name>
</gene>
<dbReference type="Pfam" id="PF02518">
    <property type="entry name" value="HATPase_c"/>
    <property type="match status" value="1"/>
</dbReference>
<evidence type="ECO:0000259" key="6">
    <source>
        <dbReference type="PROSITE" id="PS50109"/>
    </source>
</evidence>
<evidence type="ECO:0000313" key="8">
    <source>
        <dbReference type="EMBL" id="GGK48607.1"/>
    </source>
</evidence>
<dbReference type="InterPro" id="IPR004358">
    <property type="entry name" value="Sig_transdc_His_kin-like_C"/>
</dbReference>
<dbReference type="Gene3D" id="3.30.565.10">
    <property type="entry name" value="Histidine kinase-like ATPase, C-terminal domain"/>
    <property type="match status" value="1"/>
</dbReference>
<dbReference type="InterPro" id="IPR036097">
    <property type="entry name" value="HisK_dim/P_sf"/>
</dbReference>
<evidence type="ECO:0000256" key="2">
    <source>
        <dbReference type="ARBA" id="ARBA00012438"/>
    </source>
</evidence>
<dbReference type="Pfam" id="PF00072">
    <property type="entry name" value="Response_reg"/>
    <property type="match status" value="1"/>
</dbReference>
<dbReference type="PRINTS" id="PR00344">
    <property type="entry name" value="BCTRLSENSOR"/>
</dbReference>
<comment type="catalytic activity">
    <reaction evidence="1">
        <text>ATP + protein L-histidine = ADP + protein N-phospho-L-histidine.</text>
        <dbReference type="EC" id="2.7.13.3"/>
    </reaction>
</comment>
<evidence type="ECO:0000256" key="4">
    <source>
        <dbReference type="PROSITE-ProRule" id="PRU00169"/>
    </source>
</evidence>
<dbReference type="Gene3D" id="1.10.287.130">
    <property type="match status" value="1"/>
</dbReference>
<evidence type="ECO:0000259" key="7">
    <source>
        <dbReference type="PROSITE" id="PS50110"/>
    </source>
</evidence>
<keyword evidence="5" id="KW-0812">Transmembrane</keyword>
<dbReference type="InterPro" id="IPR003594">
    <property type="entry name" value="HATPase_dom"/>
</dbReference>
<feature type="transmembrane region" description="Helical" evidence="5">
    <location>
        <begin position="20"/>
        <end position="42"/>
    </location>
</feature>
<keyword evidence="3 4" id="KW-0597">Phosphoprotein</keyword>
<evidence type="ECO:0000256" key="1">
    <source>
        <dbReference type="ARBA" id="ARBA00000085"/>
    </source>
</evidence>
<dbReference type="InterPro" id="IPR011006">
    <property type="entry name" value="CheY-like_superfamily"/>
</dbReference>
<dbReference type="PROSITE" id="PS50109">
    <property type="entry name" value="HIS_KIN"/>
    <property type="match status" value="1"/>
</dbReference>
<feature type="modified residue" description="4-aspartylphosphate" evidence="4">
    <location>
        <position position="632"/>
    </location>
</feature>
<dbReference type="SUPFAM" id="SSF52172">
    <property type="entry name" value="CheY-like"/>
    <property type="match status" value="1"/>
</dbReference>
<dbReference type="SMART" id="SM00448">
    <property type="entry name" value="REC"/>
    <property type="match status" value="1"/>
</dbReference>
<protein>
    <recommendedName>
        <fullName evidence="2">histidine kinase</fullName>
        <ecNumber evidence="2">2.7.13.3</ecNumber>
    </recommendedName>
</protein>
<keyword evidence="5" id="KW-1133">Transmembrane helix</keyword>
<evidence type="ECO:0000313" key="9">
    <source>
        <dbReference type="Proteomes" id="UP000600449"/>
    </source>
</evidence>
<dbReference type="EC" id="2.7.13.3" evidence="2"/>
<reference evidence="8 9" key="1">
    <citation type="journal article" date="2014" name="Int. J. Syst. Evol. Microbiol.">
        <title>Complete genome sequence of Corynebacterium casei LMG S-19264T (=DSM 44701T), isolated from a smear-ripened cheese.</title>
        <authorList>
            <consortium name="US DOE Joint Genome Institute (JGI-PGF)"/>
            <person name="Walter F."/>
            <person name="Albersmeier A."/>
            <person name="Kalinowski J."/>
            <person name="Ruckert C."/>
        </authorList>
    </citation>
    <scope>NUCLEOTIDE SEQUENCE [LARGE SCALE GENOMIC DNA]</scope>
    <source>
        <strain evidence="8 9">CGMCC 1.9161</strain>
    </source>
</reference>
<dbReference type="Gene3D" id="3.40.50.2300">
    <property type="match status" value="1"/>
</dbReference>
<evidence type="ECO:0000256" key="3">
    <source>
        <dbReference type="ARBA" id="ARBA00022553"/>
    </source>
</evidence>
<dbReference type="SUPFAM" id="SSF55874">
    <property type="entry name" value="ATPase domain of HSP90 chaperone/DNA topoisomerase II/histidine kinase"/>
    <property type="match status" value="1"/>
</dbReference>
<feature type="domain" description="Response regulatory" evidence="7">
    <location>
        <begin position="581"/>
        <end position="695"/>
    </location>
</feature>
<feature type="domain" description="Histidine kinase" evidence="6">
    <location>
        <begin position="339"/>
        <end position="551"/>
    </location>
</feature>
<dbReference type="AlphaFoldDB" id="A0A917QG09"/>
<dbReference type="SUPFAM" id="SSF47384">
    <property type="entry name" value="Homodimeric domain of signal transducing histidine kinase"/>
    <property type="match status" value="1"/>
</dbReference>
<sequence>MVPWLGVGHERSARVRRPLILLALAALVPLALLAAGLGFATLRQQQETMREDALSGARGIMADVERELDSYLEVLSILSQSPLFDGDAPDLERFRILATRIGAAWPIIDRIILSDRNERQVFNSFVEPGTPLPPVVDLEGHRRIMETGRAEIGDLTGPGPFSADGLPRATLRVPVVREGETRYVLVAIVSLDRLNEILTGRDLPEGWRPFLIDGTGRLAAAAAAPELVGTPAGENALAARASGLSGIYPGRTPAGDPVVTAFVQHPRTGWSSHVSIPLTLYREPLVRSAGLVALGGLAALVLTGTFAHLFRRELQASREEALSRERAARLESLGRVAGGVAHDVNNVLHVVLAGIALVRRHHPDERVERFLQPMKEAAEKGTQTTRGLLAFSRGGSGSKVATDLVAHVRGLEPMLRQALRGDIALAVDLPAEPLVAEVDTTQLDLALLNLLSNARDAMPGGGAVRVSLDTRTESGLGRVARLCVSDTGPGIPEEVLARAFEPFYTTKPVGSGTGLGLAQVYGFARSAGGAARIASPRGGGASIEMLLPLTEATRAASGDAAADEAPSPAVKRCESSDPCGRVLVVDDNEAVRTSTAAFLADLGFDVVQAANAAEALAVFAQNRSAPEMVVTDLVMPGAMSGLDLAEAIKARARGTTIVLVTGYSDAASEAARRGFPILAKPVDFDRLASLLGAEGRSAA</sequence>
<evidence type="ECO:0000256" key="5">
    <source>
        <dbReference type="SAM" id="Phobius"/>
    </source>
</evidence>
<proteinExistence type="predicted"/>
<dbReference type="Proteomes" id="UP000600449">
    <property type="component" value="Unassembled WGS sequence"/>
</dbReference>
<dbReference type="InterPro" id="IPR005467">
    <property type="entry name" value="His_kinase_dom"/>
</dbReference>
<dbReference type="SMART" id="SM00388">
    <property type="entry name" value="HisKA"/>
    <property type="match status" value="1"/>
</dbReference>
<dbReference type="SMART" id="SM00387">
    <property type="entry name" value="HATPase_c"/>
    <property type="match status" value="1"/>
</dbReference>
<dbReference type="GO" id="GO:0000155">
    <property type="term" value="F:phosphorelay sensor kinase activity"/>
    <property type="evidence" value="ECO:0007669"/>
    <property type="project" value="InterPro"/>
</dbReference>
<dbReference type="PROSITE" id="PS50110">
    <property type="entry name" value="RESPONSE_REGULATORY"/>
    <property type="match status" value="1"/>
</dbReference>
<dbReference type="PANTHER" id="PTHR43065:SF49">
    <property type="entry name" value="HISTIDINE KINASE"/>
    <property type="match status" value="1"/>
</dbReference>
<dbReference type="EMBL" id="BMMF01000013">
    <property type="protein sequence ID" value="GGK48607.1"/>
    <property type="molecule type" value="Genomic_DNA"/>
</dbReference>
<feature type="transmembrane region" description="Helical" evidence="5">
    <location>
        <begin position="289"/>
        <end position="310"/>
    </location>
</feature>
<name>A0A917QG09_9HYPH</name>
<organism evidence="8 9">
    <name type="scientific">Salinarimonas ramus</name>
    <dbReference type="NCBI Taxonomy" id="690164"/>
    <lineage>
        <taxon>Bacteria</taxon>
        <taxon>Pseudomonadati</taxon>
        <taxon>Pseudomonadota</taxon>
        <taxon>Alphaproteobacteria</taxon>
        <taxon>Hyphomicrobiales</taxon>
        <taxon>Salinarimonadaceae</taxon>
        <taxon>Salinarimonas</taxon>
    </lineage>
</organism>
<comment type="caution">
    <text evidence="8">The sequence shown here is derived from an EMBL/GenBank/DDBJ whole genome shotgun (WGS) entry which is preliminary data.</text>
</comment>
<keyword evidence="9" id="KW-1185">Reference proteome</keyword>
<keyword evidence="5" id="KW-0472">Membrane</keyword>
<accession>A0A917QG09</accession>
<dbReference type="InterPro" id="IPR001789">
    <property type="entry name" value="Sig_transdc_resp-reg_receiver"/>
</dbReference>
<dbReference type="InterPro" id="IPR036890">
    <property type="entry name" value="HATPase_C_sf"/>
</dbReference>
<dbReference type="PANTHER" id="PTHR43065">
    <property type="entry name" value="SENSOR HISTIDINE KINASE"/>
    <property type="match status" value="1"/>
</dbReference>